<evidence type="ECO:0000313" key="2">
    <source>
        <dbReference type="EMBL" id="KAK1935469.1"/>
    </source>
</evidence>
<comment type="caution">
    <text evidence="2">The sequence shown here is derived from an EMBL/GenBank/DDBJ whole genome shotgun (WGS) entry which is preliminary data.</text>
</comment>
<protein>
    <recommendedName>
        <fullName evidence="4">Bzip transcription factor</fullName>
    </recommendedName>
</protein>
<keyword evidence="3" id="KW-1185">Reference proteome</keyword>
<feature type="coiled-coil region" evidence="1">
    <location>
        <begin position="11"/>
        <end position="70"/>
    </location>
</feature>
<evidence type="ECO:0000256" key="1">
    <source>
        <dbReference type="SAM" id="Coils"/>
    </source>
</evidence>
<dbReference type="EMBL" id="JASMQC010000023">
    <property type="protein sequence ID" value="KAK1935469.1"/>
    <property type="molecule type" value="Genomic_DNA"/>
</dbReference>
<reference evidence="2" key="1">
    <citation type="submission" date="2023-08" db="EMBL/GenBank/DDBJ databases">
        <title>Reference Genome Resource for the Citrus Pathogen Phytophthora citrophthora.</title>
        <authorList>
            <person name="Moller H."/>
            <person name="Coetzee B."/>
            <person name="Rose L.J."/>
            <person name="Van Niekerk J.M."/>
        </authorList>
    </citation>
    <scope>NUCLEOTIDE SEQUENCE</scope>
    <source>
        <strain evidence="2">STE-U-9442</strain>
    </source>
</reference>
<dbReference type="AlphaFoldDB" id="A0AAD9LHE3"/>
<gene>
    <name evidence="2" type="ORF">P3T76_010694</name>
</gene>
<sequence length="243" mass="28907">MNTCMVRPSTSQRLRRDNRSLNQALSEQQRLRELRRLRQVRYRKKKDEYTNNLEEQTRNLRKEIEMLERRQRSVSSFTTKESVWSTVIEFFRLFRYGLIAPNTSAQEDFLLNAVTLDVGLEVLIRSWKWFQDVEFELKELKKAGRNSLLASTTTSVMITEMTLRNVFPHLFRDGDREIVEKLLNQRLVMRGSMQFEWDAAYCRVAIVMTQSDLLTPMLRLLGGLETTSYVFEKAFISPDFQWR</sequence>
<evidence type="ECO:0000313" key="3">
    <source>
        <dbReference type="Proteomes" id="UP001259832"/>
    </source>
</evidence>
<name>A0AAD9LHE3_9STRA</name>
<keyword evidence="1" id="KW-0175">Coiled coil</keyword>
<evidence type="ECO:0008006" key="4">
    <source>
        <dbReference type="Google" id="ProtNLM"/>
    </source>
</evidence>
<accession>A0AAD9LHE3</accession>
<proteinExistence type="predicted"/>
<dbReference type="Proteomes" id="UP001259832">
    <property type="component" value="Unassembled WGS sequence"/>
</dbReference>
<organism evidence="2 3">
    <name type="scientific">Phytophthora citrophthora</name>
    <dbReference type="NCBI Taxonomy" id="4793"/>
    <lineage>
        <taxon>Eukaryota</taxon>
        <taxon>Sar</taxon>
        <taxon>Stramenopiles</taxon>
        <taxon>Oomycota</taxon>
        <taxon>Peronosporomycetes</taxon>
        <taxon>Peronosporales</taxon>
        <taxon>Peronosporaceae</taxon>
        <taxon>Phytophthora</taxon>
    </lineage>
</organism>